<dbReference type="NCBIfam" id="TIGR02348">
    <property type="entry name" value="GroEL"/>
    <property type="match status" value="1"/>
</dbReference>
<dbReference type="Gene3D" id="3.30.260.10">
    <property type="entry name" value="TCP-1-like chaperonin intermediate domain"/>
    <property type="match status" value="1"/>
</dbReference>
<dbReference type="InterPro" id="IPR027413">
    <property type="entry name" value="GROEL-like_equatorial_sf"/>
</dbReference>
<dbReference type="SUPFAM" id="SSF52029">
    <property type="entry name" value="GroEL apical domain-like"/>
    <property type="match status" value="1"/>
</dbReference>
<dbReference type="EC" id="5.6.1.7" evidence="6"/>
<dbReference type="Gene3D" id="1.10.560.10">
    <property type="entry name" value="GroEL-like equatorial domain"/>
    <property type="match status" value="1"/>
</dbReference>
<keyword evidence="4 6" id="KW-0143">Chaperone</keyword>
<dbReference type="CDD" id="cd03344">
    <property type="entry name" value="GroEL"/>
    <property type="match status" value="1"/>
</dbReference>
<dbReference type="InterPro" id="IPR027409">
    <property type="entry name" value="GroEL-like_apical_dom_sf"/>
</dbReference>
<dbReference type="NCBIfam" id="NF009489">
    <property type="entry name" value="PRK12851.1"/>
    <property type="match status" value="1"/>
</dbReference>
<dbReference type="AlphaFoldDB" id="A0A9D6YXR0"/>
<dbReference type="HAMAP" id="MF_00600">
    <property type="entry name" value="CH60"/>
    <property type="match status" value="1"/>
</dbReference>
<name>A0A9D6YXR0_UNCSA</name>
<dbReference type="InterPro" id="IPR001844">
    <property type="entry name" value="Cpn60/GroEL"/>
</dbReference>
<dbReference type="FunFam" id="3.50.7.10:FF:000001">
    <property type="entry name" value="60 kDa chaperonin"/>
    <property type="match status" value="1"/>
</dbReference>
<dbReference type="GO" id="GO:0016853">
    <property type="term" value="F:isomerase activity"/>
    <property type="evidence" value="ECO:0007669"/>
    <property type="project" value="UniProtKB-KW"/>
</dbReference>
<dbReference type="PANTHER" id="PTHR45633">
    <property type="entry name" value="60 KDA HEAT SHOCK PROTEIN, MITOCHONDRIAL"/>
    <property type="match status" value="1"/>
</dbReference>
<dbReference type="GO" id="GO:0042026">
    <property type="term" value="P:protein refolding"/>
    <property type="evidence" value="ECO:0007669"/>
    <property type="project" value="UniProtKB-UniRule"/>
</dbReference>
<feature type="binding site" evidence="6">
    <location>
        <position position="496"/>
    </location>
    <ligand>
        <name>ATP</name>
        <dbReference type="ChEBI" id="CHEBI:30616"/>
    </ligand>
</feature>
<dbReference type="PROSITE" id="PS00296">
    <property type="entry name" value="CHAPERONINS_CPN60"/>
    <property type="match status" value="1"/>
</dbReference>
<accession>A0A9D6YXR0</accession>
<dbReference type="GO" id="GO:0005737">
    <property type="term" value="C:cytoplasm"/>
    <property type="evidence" value="ECO:0007669"/>
    <property type="project" value="UniProtKB-SubCell"/>
</dbReference>
<dbReference type="InterPro" id="IPR002423">
    <property type="entry name" value="Cpn60/GroEL/TCP-1"/>
</dbReference>
<dbReference type="GO" id="GO:0005524">
    <property type="term" value="F:ATP binding"/>
    <property type="evidence" value="ECO:0007669"/>
    <property type="project" value="UniProtKB-UniRule"/>
</dbReference>
<dbReference type="NCBIfam" id="NF009488">
    <property type="entry name" value="PRK12850.1"/>
    <property type="match status" value="1"/>
</dbReference>
<dbReference type="GO" id="GO:0051082">
    <property type="term" value="F:unfolded protein binding"/>
    <property type="evidence" value="ECO:0007669"/>
    <property type="project" value="UniProtKB-UniRule"/>
</dbReference>
<dbReference type="Pfam" id="PF00118">
    <property type="entry name" value="Cpn60_TCP1"/>
    <property type="match status" value="1"/>
</dbReference>
<keyword evidence="5 6" id="KW-0413">Isomerase</keyword>
<comment type="caution">
    <text evidence="6">Lacks conserved residue(s) required for the propagation of feature annotation.</text>
</comment>
<reference evidence="9" key="1">
    <citation type="submission" date="2020-07" db="EMBL/GenBank/DDBJ databases">
        <title>Huge and variable diversity of episymbiotic CPR bacteria and DPANN archaea in groundwater ecosystems.</title>
        <authorList>
            <person name="He C.Y."/>
            <person name="Keren R."/>
            <person name="Whittaker M."/>
            <person name="Farag I.F."/>
            <person name="Doudna J."/>
            <person name="Cate J.H.D."/>
            <person name="Banfield J.F."/>
        </authorList>
    </citation>
    <scope>NUCLEOTIDE SEQUENCE</scope>
    <source>
        <strain evidence="9">NC_groundwater_1860_Pr3_B-0.1um_51_7</strain>
    </source>
</reference>
<dbReference type="NCBIfam" id="NF000592">
    <property type="entry name" value="PRK00013.1"/>
    <property type="match status" value="1"/>
</dbReference>
<dbReference type="Gene3D" id="3.50.7.10">
    <property type="entry name" value="GroEL"/>
    <property type="match status" value="1"/>
</dbReference>
<dbReference type="GO" id="GO:0140662">
    <property type="term" value="F:ATP-dependent protein folding chaperone"/>
    <property type="evidence" value="ECO:0007669"/>
    <property type="project" value="InterPro"/>
</dbReference>
<keyword evidence="3 6" id="KW-0067">ATP-binding</keyword>
<evidence type="ECO:0000256" key="3">
    <source>
        <dbReference type="ARBA" id="ARBA00022840"/>
    </source>
</evidence>
<keyword evidence="6" id="KW-0963">Cytoplasm</keyword>
<evidence type="ECO:0000256" key="1">
    <source>
        <dbReference type="ARBA" id="ARBA00006607"/>
    </source>
</evidence>
<organism evidence="9 10">
    <name type="scientific">Candidatus Saganbacteria bacterium</name>
    <dbReference type="NCBI Taxonomy" id="2575572"/>
    <lineage>
        <taxon>Bacteria</taxon>
        <taxon>Bacillati</taxon>
        <taxon>Saganbacteria</taxon>
    </lineage>
</organism>
<gene>
    <name evidence="6 9" type="primary">groL</name>
    <name evidence="6" type="synonym">groEL</name>
    <name evidence="9" type="ORF">HZB08_02135</name>
</gene>
<dbReference type="Proteomes" id="UP000808761">
    <property type="component" value="Unassembled WGS sequence"/>
</dbReference>
<feature type="binding site" evidence="6">
    <location>
        <begin position="30"/>
        <end position="33"/>
    </location>
    <ligand>
        <name>ATP</name>
        <dbReference type="ChEBI" id="CHEBI:30616"/>
    </ligand>
</feature>
<dbReference type="NCBIfam" id="NF009487">
    <property type="entry name" value="PRK12849.1"/>
    <property type="match status" value="1"/>
</dbReference>
<comment type="subunit">
    <text evidence="6 8">Forms a cylinder of 14 subunits composed of two heptameric rings stacked back-to-back. Interacts with the co-chaperonin GroES.</text>
</comment>
<feature type="binding site" evidence="6">
    <location>
        <position position="415"/>
    </location>
    <ligand>
        <name>ATP</name>
        <dbReference type="ChEBI" id="CHEBI:30616"/>
    </ligand>
</feature>
<dbReference type="SUPFAM" id="SSF48592">
    <property type="entry name" value="GroEL equatorial domain-like"/>
    <property type="match status" value="1"/>
</dbReference>
<comment type="similarity">
    <text evidence="1 6 7">Belongs to the chaperonin (HSP60) family.</text>
</comment>
<evidence type="ECO:0000256" key="5">
    <source>
        <dbReference type="ARBA" id="ARBA00023235"/>
    </source>
</evidence>
<comment type="subcellular location">
    <subcellularLocation>
        <location evidence="6">Cytoplasm</location>
    </subcellularLocation>
</comment>
<dbReference type="InterPro" id="IPR027410">
    <property type="entry name" value="TCP-1-like_intermed_sf"/>
</dbReference>
<comment type="caution">
    <text evidence="9">The sequence shown here is derived from an EMBL/GenBank/DDBJ whole genome shotgun (WGS) entry which is preliminary data.</text>
</comment>
<evidence type="ECO:0000256" key="2">
    <source>
        <dbReference type="ARBA" id="ARBA00022741"/>
    </source>
</evidence>
<comment type="function">
    <text evidence="6 8">Together with its co-chaperonin GroES, plays an essential role in assisting protein folding. The GroEL-GroES system forms a nano-cage that allows encapsulation of the non-native substrate proteins and provides a physical environment optimized to promote and accelerate protein folding.</text>
</comment>
<evidence type="ECO:0000256" key="8">
    <source>
        <dbReference type="RuleBase" id="RU000419"/>
    </source>
</evidence>
<dbReference type="SUPFAM" id="SSF54849">
    <property type="entry name" value="GroEL-intermediate domain like"/>
    <property type="match status" value="1"/>
</dbReference>
<keyword evidence="2 6" id="KW-0547">Nucleotide-binding</keyword>
<evidence type="ECO:0000256" key="7">
    <source>
        <dbReference type="RuleBase" id="RU000418"/>
    </source>
</evidence>
<dbReference type="InterPro" id="IPR018370">
    <property type="entry name" value="Chaperonin_Cpn60_CS"/>
</dbReference>
<dbReference type="PRINTS" id="PR00298">
    <property type="entry name" value="CHAPERONIN60"/>
</dbReference>
<evidence type="ECO:0000256" key="4">
    <source>
        <dbReference type="ARBA" id="ARBA00023186"/>
    </source>
</evidence>
<sequence>MSAKELLFGDEAWRALEKGVAKVANAVRVTLGPRGRNVVLEKKWGSPTITNDGVTIAKEIDLEDPYENMGAQLLKEVASKTNDIAGDGTTTATVLGHIIFKEGLKNVVSGTNPMALKKGIHLAVETAVAELKKQSRPVETKEAIAQVAAISANNDAEIGTLVADSMEKVGKDGVITVEESKGIETTLEVVEGMQFDKGYASPYMVTDRERMECVLEDCFMLITEKKISAVKDLLPTLEKVVQAGKPLLIVADEIEGEALATIVVNKLRGTLNAVAVKAPGFGDRRKAMLEDIAVIVGGEVISEEKGLSLENVEEGWFGKAKKVVVRKEDTTIIEGAGTPKAIKDRIAQIKKEIELSDSSYDKEKLQERLAKLSGGVAVIKAGAPTETELKEKKHRIEDALSATRAAVEEGIIAGGGATFIHILSALEKLLAGTEGDEKVGVAIVLKSLEEPLRQIANNAGWEGSVVVERVKKEKVGIGFDAQKFEYADMFKSGIVDPLKVTRSALQNAASIASLLLTTEVLVVEKPEEEKKMPAMPPGGGGYGDMM</sequence>
<feature type="binding site" evidence="6">
    <location>
        <begin position="87"/>
        <end position="91"/>
    </location>
    <ligand>
        <name>ATP</name>
        <dbReference type="ChEBI" id="CHEBI:30616"/>
    </ligand>
</feature>
<evidence type="ECO:0000313" key="9">
    <source>
        <dbReference type="EMBL" id="MBI5078800.1"/>
    </source>
</evidence>
<evidence type="ECO:0000313" key="10">
    <source>
        <dbReference type="Proteomes" id="UP000808761"/>
    </source>
</evidence>
<evidence type="ECO:0000256" key="6">
    <source>
        <dbReference type="HAMAP-Rule" id="MF_00600"/>
    </source>
</evidence>
<proteinExistence type="inferred from homology"/>
<dbReference type="EMBL" id="JACRKR010000105">
    <property type="protein sequence ID" value="MBI5078800.1"/>
    <property type="molecule type" value="Genomic_DNA"/>
</dbReference>
<protein>
    <recommendedName>
        <fullName evidence="6">Chaperonin GroEL</fullName>
        <ecNumber evidence="6">5.6.1.7</ecNumber>
    </recommendedName>
    <alternativeName>
        <fullName evidence="6">60 kDa chaperonin</fullName>
    </alternativeName>
    <alternativeName>
        <fullName evidence="6">Chaperonin-60</fullName>
        <shortName evidence="6">Cpn60</shortName>
    </alternativeName>
</protein>